<feature type="disulfide bond" evidence="5">
    <location>
        <begin position="704"/>
        <end position="731"/>
    </location>
</feature>
<feature type="disulfide bond" evidence="5">
    <location>
        <begin position="521"/>
        <end position="548"/>
    </location>
</feature>
<comment type="caution">
    <text evidence="5">Lacks conserved residue(s) required for the propagation of feature annotation.</text>
</comment>
<feature type="domain" description="Sushi" evidence="8">
    <location>
        <begin position="490"/>
        <end position="550"/>
    </location>
</feature>
<dbReference type="Pfam" id="PF01390">
    <property type="entry name" value="SEA"/>
    <property type="match status" value="1"/>
</dbReference>
<evidence type="ECO:0000313" key="10">
    <source>
        <dbReference type="Proteomes" id="UP001152320"/>
    </source>
</evidence>
<feature type="disulfide bond" evidence="5">
    <location>
        <begin position="950"/>
        <end position="977"/>
    </location>
</feature>
<dbReference type="Pfam" id="PF00084">
    <property type="entry name" value="Sushi"/>
    <property type="match status" value="16"/>
</dbReference>
<feature type="region of interest" description="Disordered" evidence="6">
    <location>
        <begin position="1668"/>
        <end position="1690"/>
    </location>
</feature>
<gene>
    <name evidence="9" type="ORF">HOLleu_31458</name>
</gene>
<feature type="disulfide bond" evidence="5">
    <location>
        <begin position="889"/>
        <end position="916"/>
    </location>
</feature>
<dbReference type="Gene3D" id="3.30.70.960">
    <property type="entry name" value="SEA domain"/>
    <property type="match status" value="1"/>
</dbReference>
<feature type="domain" description="Sushi" evidence="8">
    <location>
        <begin position="551"/>
        <end position="611"/>
    </location>
</feature>
<dbReference type="EMBL" id="JAIZAY010000016">
    <property type="protein sequence ID" value="KAJ8026582.1"/>
    <property type="molecule type" value="Genomic_DNA"/>
</dbReference>
<feature type="domain" description="Sushi" evidence="8">
    <location>
        <begin position="612"/>
        <end position="672"/>
    </location>
</feature>
<feature type="disulfide bond" evidence="5">
    <location>
        <begin position="799"/>
        <end position="842"/>
    </location>
</feature>
<feature type="disulfide bond" evidence="5">
    <location>
        <begin position="309"/>
        <end position="352"/>
    </location>
</feature>
<dbReference type="InterPro" id="IPR035976">
    <property type="entry name" value="Sushi/SCR/CCP_sf"/>
</dbReference>
<dbReference type="PANTHER" id="PTHR45785:SF2">
    <property type="entry name" value="COMPLEMENT FACTOR H-RELATED"/>
    <property type="match status" value="1"/>
</dbReference>
<feature type="disulfide bond" evidence="5">
    <location>
        <begin position="370"/>
        <end position="413"/>
    </location>
</feature>
<dbReference type="PANTHER" id="PTHR45785">
    <property type="entry name" value="COMPLEMENT FACTOR H-RELATED"/>
    <property type="match status" value="1"/>
</dbReference>
<feature type="disulfide bond" evidence="5">
    <location>
        <begin position="399"/>
        <end position="426"/>
    </location>
</feature>
<dbReference type="CDD" id="cd00033">
    <property type="entry name" value="CCP"/>
    <property type="match status" value="18"/>
</dbReference>
<feature type="disulfide bond" evidence="5">
    <location>
        <begin position="248"/>
        <end position="291"/>
    </location>
</feature>
<dbReference type="InterPro" id="IPR036364">
    <property type="entry name" value="SEA_dom_sf"/>
</dbReference>
<keyword evidence="7" id="KW-1133">Transmembrane helix</keyword>
<keyword evidence="7" id="KW-0812">Transmembrane</keyword>
<evidence type="ECO:0000256" key="2">
    <source>
        <dbReference type="ARBA" id="ARBA00022659"/>
    </source>
</evidence>
<feature type="domain" description="Sushi" evidence="8">
    <location>
        <begin position="126"/>
        <end position="188"/>
    </location>
</feature>
<feature type="domain" description="Sushi" evidence="8">
    <location>
        <begin position="429"/>
        <end position="489"/>
    </location>
</feature>
<comment type="subcellular location">
    <subcellularLocation>
        <location evidence="1">Virion</location>
    </subcellularLocation>
</comment>
<evidence type="ECO:0000313" key="9">
    <source>
        <dbReference type="EMBL" id="KAJ8026582.1"/>
    </source>
</evidence>
<feature type="domain" description="Sushi" evidence="8">
    <location>
        <begin position="1102"/>
        <end position="1162"/>
    </location>
</feature>
<evidence type="ECO:0000256" key="3">
    <source>
        <dbReference type="ARBA" id="ARBA00022729"/>
    </source>
</evidence>
<dbReference type="InterPro" id="IPR000436">
    <property type="entry name" value="Sushi_SCR_CCP_dom"/>
</dbReference>
<evidence type="ECO:0000259" key="8">
    <source>
        <dbReference type="PROSITE" id="PS50923"/>
    </source>
</evidence>
<feature type="disulfide bond" evidence="5">
    <location>
        <begin position="860"/>
        <end position="903"/>
    </location>
</feature>
<evidence type="ECO:0000256" key="4">
    <source>
        <dbReference type="ARBA" id="ARBA00023157"/>
    </source>
</evidence>
<dbReference type="SMART" id="SM00181">
    <property type="entry name" value="EGF"/>
    <property type="match status" value="2"/>
</dbReference>
<feature type="domain" description="Sushi" evidence="8">
    <location>
        <begin position="736"/>
        <end position="796"/>
    </location>
</feature>
<feature type="domain" description="Sushi" evidence="8">
    <location>
        <begin position="919"/>
        <end position="979"/>
    </location>
</feature>
<sequence>MCAPFCSKIKLVKTVFCNEMAVLQKKPGLIIIFAFFYAIEGAPENVVQESVCDTTQCPVKYGTDRGVECKLIGYNASNPVCVNVWSSYKDCNCTNSNYRISTSGQTYWCNPGGSWDQSLQDLKCLAPCYTDADDEAIATNGDDEKTNLILDSDLVTYTCPPGYHPTGTPTVFCSNGTWGPHEIFQCHGNCSIPDNYITIVPPNEKVILYDHDVTMKCRDGYIPTEEITATCENESFGNIPECQSEFPCSHPNPDSELVNVTPNRTSYNNGSEITYSCPKGYDLEGDEGAVCVDGNWTSVEEPFCTASPCGNPSIDDSRVEIIPNNTAFQHNETVNFSCPSGYDLKGDSKAVCKFGDWEINVDPTCEPRPCDNPNPDDTRVIISPNSTEYHHNETVTFSCPIGYDLKGDTSAVCRLGEWEINVDPTCEPSPCENPRIDDSRVEIIPNNTEFQHNETVNFSCPSGYDLKGNSSAICKFGDWEINFDPTCDPSPCDNPNPDDTRVIISPNSTEYHHNETVNFSCPIGYDLKGDTSAVCRLGEWEINVDPTCDPSPCGNPSIDDSRVEIIPNNTEHQHNETVNFSCPSGYDLKGDSSAVCKFGDWEINIDPTCESSPCDNPHPDDTSVIISPNRTEYYYNETVTFSCPIGYDLKGDTSAVCRLGEWGINVDPTCEPSPCTKPNPDDNMIEISPDTPEYQHNETVTFSCPNGYGLIGDSTGLCQFGHWEISLEPSCHLENISCERPVVEDSLVTLDPDYLKYPNGTTVQFECPEGYGLLGNSTATCLSADWNPFKEPECYALPCDKPSPEDDSVEVKPDKTEYQHNETVEFSCLDGYDLTGASTAICQFGVWDPKLNQTCTPSPCGSPSPDDIRVIITPESSEYQHNDTVAFSCPSGYDLMGDSGATCQFGVWDINVAPTCEPSPCGSPSPDDIRVIITPESSEYQHNDTVAFSCPSGYDLMGDSGATCQFGVWDINVAPTCEPLPCDKPSPEDDSVEVKPDKTEYQHNETVEFSCLDGYDLTGASTAICQFGVWDPKLNQACTPSPCGSPSPDDTRVIITPESSEYQHNDTVAFSCPSGYDLMGDSGATCQFGVWDINVAPTCEPSTCGNPSPEDTRVIITPHSSEYQHNDTVEFSCPSGYDLMGDSDATCQFGDWKIDVAPSCKSKKCLNPYPEDQNIIIEPYQYEYESGSAVHYSCPEGFTRSGSSNATCVFGEWDQPHDSPTCEAKGCERPKVKGVDFEPNEETYEDGETITFFCPKGETLVGSESSNCTLGVFSPSSFPSCVGTTSEFCNSSSLKNKDEIVYTPDYETYAKGEQINLSCKNLSLVLTPFVQEMECQGNDNWSRNVPACEACRNSEMCQTSSKRVCDKQTSLCVCPPGYEPFEGDCIETIAIETVVSLDGDFDETLNNKSSNSFVNLAKNVCDAFEKTLTYRTSNVKDGYVSCIVESFINGSIIADVVTTYSKEENVKPQQVTDIIATEAKQNDNTLPGLGLHFTNNSVINSTEKVILFDACAEKTDVCDPGNADCHYDGISSYNCTCKVGFIDTIPNITGVSCVPEVRDPPIALTVGLGAGVALCFVVLLVTSVAIFAKYTYHDDRKKMLPHDSKEEDNINDPLAPSLPKDDEPKQNSADTHFVNHGYNLDEYTPSALDPVSETARMSAIANTIQNMGNMKPMPRIKPPPPENNHNYIIT</sequence>
<feature type="disulfide bond" evidence="5">
    <location>
        <begin position="338"/>
        <end position="365"/>
    </location>
</feature>
<feature type="disulfide bond" evidence="5">
    <location>
        <begin position="1043"/>
        <end position="1086"/>
    </location>
</feature>
<feature type="disulfide bond" evidence="5">
    <location>
        <begin position="614"/>
        <end position="657"/>
    </location>
</feature>
<evidence type="ECO:0000256" key="1">
    <source>
        <dbReference type="ARBA" id="ARBA00004328"/>
    </source>
</evidence>
<evidence type="ECO:0000256" key="6">
    <source>
        <dbReference type="SAM" id="MobiDB-lite"/>
    </source>
</evidence>
<dbReference type="Gene3D" id="2.10.70.10">
    <property type="entry name" value="Complement Module, domain 1"/>
    <property type="match status" value="18"/>
</dbReference>
<feature type="domain" description="Sushi" evidence="8">
    <location>
        <begin position="1225"/>
        <end position="1283"/>
    </location>
</feature>
<feature type="disulfide bond" evidence="5">
    <location>
        <begin position="159"/>
        <end position="186"/>
    </location>
</feature>
<feature type="disulfide bond" evidence="5">
    <location>
        <begin position="460"/>
        <end position="487"/>
    </location>
</feature>
<keyword evidence="7" id="KW-0472">Membrane</keyword>
<feature type="disulfide bond" evidence="5">
    <location>
        <begin position="921"/>
        <end position="964"/>
    </location>
</feature>
<feature type="disulfide bond" evidence="5">
    <location>
        <begin position="1011"/>
        <end position="1038"/>
    </location>
</feature>
<feature type="domain" description="Sushi" evidence="8">
    <location>
        <begin position="1041"/>
        <end position="1101"/>
    </location>
</feature>
<keyword evidence="3" id="KW-0732">Signal</keyword>
<feature type="domain" description="Sushi" evidence="8">
    <location>
        <begin position="858"/>
        <end position="918"/>
    </location>
</feature>
<feature type="disulfide bond" evidence="5">
    <location>
        <begin position="1165"/>
        <end position="1208"/>
    </location>
</feature>
<feature type="disulfide bond" evidence="5">
    <location>
        <begin position="1133"/>
        <end position="1160"/>
    </location>
</feature>
<dbReference type="PROSITE" id="PS50923">
    <property type="entry name" value="SUSHI"/>
    <property type="match status" value="19"/>
</dbReference>
<feature type="disulfide bond" evidence="5">
    <location>
        <begin position="553"/>
        <end position="596"/>
    </location>
</feature>
<dbReference type="InterPro" id="IPR051503">
    <property type="entry name" value="ComplSys_Reg/VirEntry_Med"/>
</dbReference>
<keyword evidence="10" id="KW-1185">Reference proteome</keyword>
<evidence type="ECO:0000256" key="5">
    <source>
        <dbReference type="PROSITE-ProRule" id="PRU00302"/>
    </source>
</evidence>
<name>A0A9Q1BID9_HOLLE</name>
<evidence type="ECO:0000256" key="7">
    <source>
        <dbReference type="SAM" id="Phobius"/>
    </source>
</evidence>
<dbReference type="SUPFAM" id="SSF82671">
    <property type="entry name" value="SEA domain"/>
    <property type="match status" value="1"/>
</dbReference>
<feature type="disulfide bond" evidence="5">
    <location>
        <begin position="982"/>
        <end position="1025"/>
    </location>
</feature>
<feature type="domain" description="Sushi" evidence="8">
    <location>
        <begin position="1163"/>
        <end position="1224"/>
    </location>
</feature>
<feature type="domain" description="Sushi" evidence="8">
    <location>
        <begin position="980"/>
        <end position="1040"/>
    </location>
</feature>
<comment type="caution">
    <text evidence="9">The sequence shown here is derived from an EMBL/GenBank/DDBJ whole genome shotgun (WGS) entry which is preliminary data.</text>
</comment>
<feature type="domain" description="Sushi" evidence="8">
    <location>
        <begin position="673"/>
        <end position="733"/>
    </location>
</feature>
<feature type="domain" description="Sushi" evidence="8">
    <location>
        <begin position="368"/>
        <end position="428"/>
    </location>
</feature>
<feature type="domain" description="Sushi" evidence="8">
    <location>
        <begin position="797"/>
        <end position="857"/>
    </location>
</feature>
<feature type="disulfide bond" evidence="5">
    <location>
        <begin position="675"/>
        <end position="718"/>
    </location>
</feature>
<feature type="domain" description="Sushi" evidence="8">
    <location>
        <begin position="307"/>
        <end position="367"/>
    </location>
</feature>
<dbReference type="InterPro" id="IPR000082">
    <property type="entry name" value="SEA_dom"/>
</dbReference>
<feature type="disulfide bond" evidence="5">
    <location>
        <begin position="1072"/>
        <end position="1099"/>
    </location>
</feature>
<keyword evidence="4 5" id="KW-1015">Disulfide bond</keyword>
<feature type="domain" description="Sushi" evidence="8">
    <location>
        <begin position="1287"/>
        <end position="1350"/>
    </location>
</feature>
<feature type="disulfide bond" evidence="5">
    <location>
        <begin position="277"/>
        <end position="304"/>
    </location>
</feature>
<protein>
    <submittedName>
        <fullName evidence="9">Sushi, von Willebrand factor type A, EGF and pentraxin domain-containing protein 1</fullName>
    </submittedName>
</protein>
<feature type="disulfide bond" evidence="5">
    <location>
        <begin position="767"/>
        <end position="794"/>
    </location>
</feature>
<dbReference type="SMART" id="SM00032">
    <property type="entry name" value="CCP"/>
    <property type="match status" value="20"/>
</dbReference>
<dbReference type="OrthoDB" id="5804959at2759"/>
<feature type="disulfide bond" evidence="5">
    <location>
        <begin position="1104"/>
        <end position="1147"/>
    </location>
</feature>
<keyword evidence="2 5" id="KW-0768">Sushi</keyword>
<reference evidence="9" key="1">
    <citation type="submission" date="2021-10" db="EMBL/GenBank/DDBJ databases">
        <title>Tropical sea cucumber genome reveals ecological adaptation and Cuvierian tubules defense mechanism.</title>
        <authorList>
            <person name="Chen T."/>
        </authorList>
    </citation>
    <scope>NUCLEOTIDE SEQUENCE</scope>
    <source>
        <strain evidence="9">Nanhai2018</strain>
        <tissue evidence="9">Muscle</tissue>
    </source>
</reference>
<dbReference type="InterPro" id="IPR000742">
    <property type="entry name" value="EGF"/>
</dbReference>
<accession>A0A9Q1BID9</accession>
<feature type="disulfide bond" evidence="5">
    <location>
        <begin position="643"/>
        <end position="670"/>
    </location>
</feature>
<feature type="region of interest" description="Disordered" evidence="6">
    <location>
        <begin position="1601"/>
        <end position="1633"/>
    </location>
</feature>
<feature type="domain" description="Sushi" evidence="8">
    <location>
        <begin position="246"/>
        <end position="306"/>
    </location>
</feature>
<feature type="disulfide bond" evidence="5">
    <location>
        <begin position="738"/>
        <end position="781"/>
    </location>
</feature>
<feature type="transmembrane region" description="Helical" evidence="7">
    <location>
        <begin position="1562"/>
        <end position="1588"/>
    </location>
</feature>
<feature type="disulfide bond" evidence="5">
    <location>
        <begin position="1254"/>
        <end position="1281"/>
    </location>
</feature>
<dbReference type="SUPFAM" id="SSF57535">
    <property type="entry name" value="Complement control module/SCR domain"/>
    <property type="match status" value="18"/>
</dbReference>
<feature type="disulfide bond" evidence="5">
    <location>
        <begin position="582"/>
        <end position="609"/>
    </location>
</feature>
<feature type="disulfide bond" evidence="5">
    <location>
        <begin position="492"/>
        <end position="535"/>
    </location>
</feature>
<feature type="disulfide bond" evidence="5">
    <location>
        <begin position="431"/>
        <end position="474"/>
    </location>
</feature>
<feature type="disulfide bond" evidence="5">
    <location>
        <begin position="828"/>
        <end position="855"/>
    </location>
</feature>
<dbReference type="Proteomes" id="UP001152320">
    <property type="component" value="Chromosome 16"/>
</dbReference>
<organism evidence="9 10">
    <name type="scientific">Holothuria leucospilota</name>
    <name type="common">Black long sea cucumber</name>
    <name type="synonym">Mertensiothuria leucospilota</name>
    <dbReference type="NCBI Taxonomy" id="206669"/>
    <lineage>
        <taxon>Eukaryota</taxon>
        <taxon>Metazoa</taxon>
        <taxon>Echinodermata</taxon>
        <taxon>Eleutherozoa</taxon>
        <taxon>Echinozoa</taxon>
        <taxon>Holothuroidea</taxon>
        <taxon>Aspidochirotacea</taxon>
        <taxon>Aspidochirotida</taxon>
        <taxon>Holothuriidae</taxon>
        <taxon>Holothuria</taxon>
    </lineage>
</organism>
<proteinExistence type="predicted"/>